<protein>
    <submittedName>
        <fullName evidence="2">Uncharacterized protein</fullName>
    </submittedName>
</protein>
<sequence length="91" mass="10406">MYERCCSMIKKKLQETILIILIGIVITQLNVNAVEASSNLVILTNATFKWSDFIWPVAIVGGSIVLTLSYVSWRKYKGNQNQRKNSERQND</sequence>
<keyword evidence="1" id="KW-0472">Membrane</keyword>
<evidence type="ECO:0000256" key="1">
    <source>
        <dbReference type="SAM" id="Phobius"/>
    </source>
</evidence>
<dbReference type="EMBL" id="RBZO01000025">
    <property type="protein sequence ID" value="RKQ13939.1"/>
    <property type="molecule type" value="Genomic_DNA"/>
</dbReference>
<keyword evidence="3" id="KW-1185">Reference proteome</keyword>
<reference evidence="2 3" key="1">
    <citation type="journal article" date="2015" name="Antonie Van Leeuwenhoek">
        <title>Oceanobacillus bengalensis sp. nov., a bacterium isolated from seawater of the Bay of Bengal.</title>
        <authorList>
            <person name="Yongchang O."/>
            <person name="Xiang W."/>
            <person name="Wang G."/>
        </authorList>
    </citation>
    <scope>NUCLEOTIDE SEQUENCE [LARGE SCALE GENOMIC DNA]</scope>
    <source>
        <strain evidence="2 3">MCCC 1K00260</strain>
    </source>
</reference>
<comment type="caution">
    <text evidence="2">The sequence shown here is derived from an EMBL/GenBank/DDBJ whole genome shotgun (WGS) entry which is preliminary data.</text>
</comment>
<evidence type="ECO:0000313" key="3">
    <source>
        <dbReference type="Proteomes" id="UP000281813"/>
    </source>
</evidence>
<dbReference type="AlphaFoldDB" id="A0A494YUX8"/>
<gene>
    <name evidence="2" type="ORF">D8M05_14745</name>
</gene>
<keyword evidence="1" id="KW-0812">Transmembrane</keyword>
<feature type="transmembrane region" description="Helical" evidence="1">
    <location>
        <begin position="53"/>
        <end position="73"/>
    </location>
</feature>
<dbReference type="Pfam" id="PF09577">
    <property type="entry name" value="Spore_YpjB"/>
    <property type="match status" value="1"/>
</dbReference>
<accession>A0A494YUX8</accession>
<dbReference type="InterPro" id="IPR014231">
    <property type="entry name" value="Spore_YpjB"/>
</dbReference>
<feature type="transmembrane region" description="Helical" evidence="1">
    <location>
        <begin position="16"/>
        <end position="33"/>
    </location>
</feature>
<proteinExistence type="predicted"/>
<keyword evidence="1" id="KW-1133">Transmembrane helix</keyword>
<dbReference type="Proteomes" id="UP000281813">
    <property type="component" value="Unassembled WGS sequence"/>
</dbReference>
<name>A0A494YUX8_9BACI</name>
<dbReference type="OrthoDB" id="2988195at2"/>
<organism evidence="2 3">
    <name type="scientific">Oceanobacillus bengalensis</name>
    <dbReference type="NCBI Taxonomy" id="1435466"/>
    <lineage>
        <taxon>Bacteria</taxon>
        <taxon>Bacillati</taxon>
        <taxon>Bacillota</taxon>
        <taxon>Bacilli</taxon>
        <taxon>Bacillales</taxon>
        <taxon>Bacillaceae</taxon>
        <taxon>Oceanobacillus</taxon>
    </lineage>
</organism>
<evidence type="ECO:0000313" key="2">
    <source>
        <dbReference type="EMBL" id="RKQ13939.1"/>
    </source>
</evidence>